<organism evidence="1 2">
    <name type="scientific">Batillaria attramentaria</name>
    <dbReference type="NCBI Taxonomy" id="370345"/>
    <lineage>
        <taxon>Eukaryota</taxon>
        <taxon>Metazoa</taxon>
        <taxon>Spiralia</taxon>
        <taxon>Lophotrochozoa</taxon>
        <taxon>Mollusca</taxon>
        <taxon>Gastropoda</taxon>
        <taxon>Caenogastropoda</taxon>
        <taxon>Sorbeoconcha</taxon>
        <taxon>Cerithioidea</taxon>
        <taxon>Batillariidae</taxon>
        <taxon>Batillaria</taxon>
    </lineage>
</organism>
<gene>
    <name evidence="1" type="ORF">BaRGS_00034040</name>
</gene>
<evidence type="ECO:0000313" key="2">
    <source>
        <dbReference type="Proteomes" id="UP001519460"/>
    </source>
</evidence>
<sequence>MVIQSNTRKKKVSSVVTNYYTLVPFLQSMFYCQQQTEFPRLGSRSCEPGLDSTIVDRSSASVCRRPARLPAAGVERCKNALLLTDTRTDGSV</sequence>
<accession>A0ABD0JII0</accession>
<dbReference type="Proteomes" id="UP001519460">
    <property type="component" value="Unassembled WGS sequence"/>
</dbReference>
<protein>
    <submittedName>
        <fullName evidence="1">Uncharacterized protein</fullName>
    </submittedName>
</protein>
<evidence type="ECO:0000313" key="1">
    <source>
        <dbReference type="EMBL" id="KAK7474747.1"/>
    </source>
</evidence>
<comment type="caution">
    <text evidence="1">The sequence shown here is derived from an EMBL/GenBank/DDBJ whole genome shotgun (WGS) entry which is preliminary data.</text>
</comment>
<keyword evidence="2" id="KW-1185">Reference proteome</keyword>
<proteinExistence type="predicted"/>
<dbReference type="AlphaFoldDB" id="A0ABD0JII0"/>
<name>A0ABD0JII0_9CAEN</name>
<reference evidence="1 2" key="1">
    <citation type="journal article" date="2023" name="Sci. Data">
        <title>Genome assembly of the Korean intertidal mud-creeper Batillaria attramentaria.</title>
        <authorList>
            <person name="Patra A.K."/>
            <person name="Ho P.T."/>
            <person name="Jun S."/>
            <person name="Lee S.J."/>
            <person name="Kim Y."/>
            <person name="Won Y.J."/>
        </authorList>
    </citation>
    <scope>NUCLEOTIDE SEQUENCE [LARGE SCALE GENOMIC DNA]</scope>
    <source>
        <strain evidence="1">Wonlab-2016</strain>
    </source>
</reference>
<dbReference type="EMBL" id="JACVVK020000427">
    <property type="protein sequence ID" value="KAK7474747.1"/>
    <property type="molecule type" value="Genomic_DNA"/>
</dbReference>